<reference evidence="3" key="1">
    <citation type="submission" date="2015-11" db="EMBL/GenBank/DDBJ databases">
        <authorList>
            <person name="Varghese N."/>
        </authorList>
    </citation>
    <scope>NUCLEOTIDE SEQUENCE [LARGE SCALE GENOMIC DNA]</scope>
    <source>
        <strain evidence="3">DSM 45899</strain>
    </source>
</reference>
<dbReference type="GO" id="GO:0005886">
    <property type="term" value="C:plasma membrane"/>
    <property type="evidence" value="ECO:0007669"/>
    <property type="project" value="TreeGrafter"/>
</dbReference>
<protein>
    <submittedName>
        <fullName evidence="2">Uncharacterized membrane protein HdeD, DUF308 family</fullName>
    </submittedName>
</protein>
<feature type="transmembrane region" description="Helical" evidence="1">
    <location>
        <begin position="43"/>
        <end position="63"/>
    </location>
</feature>
<name>A0A0S4QEU4_9ACTN</name>
<proteinExistence type="predicted"/>
<evidence type="ECO:0000313" key="2">
    <source>
        <dbReference type="EMBL" id="CUU53753.1"/>
    </source>
</evidence>
<keyword evidence="1" id="KW-0812">Transmembrane</keyword>
<accession>A0A0S4QEU4</accession>
<dbReference type="Pfam" id="PF03729">
    <property type="entry name" value="DUF308"/>
    <property type="match status" value="2"/>
</dbReference>
<keyword evidence="3" id="KW-1185">Reference proteome</keyword>
<sequence>MTTTYRQQRQTQRPSSLWSSLVVLGVAVTVLGVLLIANPFSTAGGLAVLAGVALLVSGIAEIVSAVRAEHGGTAILYGVLTAAAGVVLLLWPHVTLHVIAIVVGAVLIVAGVIRALLILASRHSDAGRGAGRRRSLLVACLAVVLGILAVAWPAATVSVLAVLFGIQLVVTGVTEVLVGLALRP</sequence>
<feature type="transmembrane region" description="Helical" evidence="1">
    <location>
        <begin position="75"/>
        <end position="92"/>
    </location>
</feature>
<dbReference type="Proteomes" id="UP000198802">
    <property type="component" value="Unassembled WGS sequence"/>
</dbReference>
<dbReference type="PANTHER" id="PTHR34989">
    <property type="entry name" value="PROTEIN HDED"/>
    <property type="match status" value="1"/>
</dbReference>
<dbReference type="RefSeq" id="WP_091270643.1">
    <property type="nucleotide sequence ID" value="NZ_FAOZ01000001.1"/>
</dbReference>
<dbReference type="EMBL" id="FAOZ01000001">
    <property type="protein sequence ID" value="CUU53753.1"/>
    <property type="molecule type" value="Genomic_DNA"/>
</dbReference>
<dbReference type="InterPro" id="IPR052712">
    <property type="entry name" value="Acid_resist_chaperone_HdeD"/>
</dbReference>
<dbReference type="PANTHER" id="PTHR34989:SF1">
    <property type="entry name" value="PROTEIN HDED"/>
    <property type="match status" value="1"/>
</dbReference>
<feature type="transmembrane region" description="Helical" evidence="1">
    <location>
        <begin position="136"/>
        <end position="155"/>
    </location>
</feature>
<organism evidence="2 3">
    <name type="scientific">Parafrankia irregularis</name>
    <dbReference type="NCBI Taxonomy" id="795642"/>
    <lineage>
        <taxon>Bacteria</taxon>
        <taxon>Bacillati</taxon>
        <taxon>Actinomycetota</taxon>
        <taxon>Actinomycetes</taxon>
        <taxon>Frankiales</taxon>
        <taxon>Frankiaceae</taxon>
        <taxon>Parafrankia</taxon>
    </lineage>
</organism>
<evidence type="ECO:0000256" key="1">
    <source>
        <dbReference type="SAM" id="Phobius"/>
    </source>
</evidence>
<dbReference type="AlphaFoldDB" id="A0A0S4QEU4"/>
<feature type="transmembrane region" description="Helical" evidence="1">
    <location>
        <begin position="161"/>
        <end position="182"/>
    </location>
</feature>
<keyword evidence="1" id="KW-0472">Membrane</keyword>
<gene>
    <name evidence="2" type="ORF">Ga0074812_101251</name>
</gene>
<keyword evidence="1" id="KW-1133">Transmembrane helix</keyword>
<dbReference type="InterPro" id="IPR005325">
    <property type="entry name" value="DUF308_memb"/>
</dbReference>
<evidence type="ECO:0000313" key="3">
    <source>
        <dbReference type="Proteomes" id="UP000198802"/>
    </source>
</evidence>
<feature type="transmembrane region" description="Helical" evidence="1">
    <location>
        <begin position="98"/>
        <end position="120"/>
    </location>
</feature>
<feature type="transmembrane region" description="Helical" evidence="1">
    <location>
        <begin position="16"/>
        <end position="37"/>
    </location>
</feature>